<dbReference type="AlphaFoldDB" id="A0A317PTJ3"/>
<keyword evidence="2" id="KW-1185">Reference proteome</keyword>
<reference evidence="1 2" key="1">
    <citation type="submission" date="2018-05" db="EMBL/GenBank/DDBJ databases">
        <title>Genomic Encyclopedia of Type Strains, Phase IV (KMG-IV): sequencing the most valuable type-strain genomes for metagenomic binning, comparative biology and taxonomic classification.</title>
        <authorList>
            <person name="Goeker M."/>
        </authorList>
    </citation>
    <scope>NUCLEOTIDE SEQUENCE [LARGE SCALE GENOMIC DNA]</scope>
    <source>
        <strain evidence="1 2">DSM 19579</strain>
    </source>
</reference>
<sequence length="78" mass="9405">MKKIRTNRKSLNKSVRKKERVNFINLTFDQYENILCSNIPFSRICNVLKVNCNKKFFSKLKANELPEYEDWYKKVKGN</sequence>
<comment type="caution">
    <text evidence="1">The sequence shown here is derived from an EMBL/GenBank/DDBJ whole genome shotgun (WGS) entry which is preliminary data.</text>
</comment>
<dbReference type="Proteomes" id="UP000246744">
    <property type="component" value="Unassembled WGS sequence"/>
</dbReference>
<gene>
    <name evidence="1" type="ORF">DES37_11460</name>
</gene>
<protein>
    <submittedName>
        <fullName evidence="1">Uncharacterized protein</fullName>
    </submittedName>
</protein>
<name>A0A317PTJ3_9ENTR</name>
<dbReference type="EMBL" id="QGTS01000014">
    <property type="protein sequence ID" value="PWW04964.1"/>
    <property type="molecule type" value="Genomic_DNA"/>
</dbReference>
<evidence type="ECO:0000313" key="2">
    <source>
        <dbReference type="Proteomes" id="UP000246744"/>
    </source>
</evidence>
<evidence type="ECO:0000313" key="1">
    <source>
        <dbReference type="EMBL" id="PWW04964.1"/>
    </source>
</evidence>
<proteinExistence type="predicted"/>
<organism evidence="1 2">
    <name type="scientific">Mangrovibacter plantisponsor</name>
    <dbReference type="NCBI Taxonomy" id="451513"/>
    <lineage>
        <taxon>Bacteria</taxon>
        <taxon>Pseudomonadati</taxon>
        <taxon>Pseudomonadota</taxon>
        <taxon>Gammaproteobacteria</taxon>
        <taxon>Enterobacterales</taxon>
        <taxon>Enterobacteriaceae</taxon>
        <taxon>Mangrovibacter</taxon>
    </lineage>
</organism>
<accession>A0A317PTJ3</accession>